<gene>
    <name evidence="2" type="ORF">NCTC13760_01891</name>
</gene>
<evidence type="ECO:0000313" key="2">
    <source>
        <dbReference type="EMBL" id="SUN69185.1"/>
    </source>
</evidence>
<dbReference type="AlphaFoldDB" id="A0A380KPD3"/>
<evidence type="ECO:0000313" key="3">
    <source>
        <dbReference type="Proteomes" id="UP000255352"/>
    </source>
</evidence>
<name>A0A380KPD3_9STRE</name>
<organism evidence="2 3">
    <name type="scientific">Streptococcus infantarius</name>
    <dbReference type="NCBI Taxonomy" id="102684"/>
    <lineage>
        <taxon>Bacteria</taxon>
        <taxon>Bacillati</taxon>
        <taxon>Bacillota</taxon>
        <taxon>Bacilli</taxon>
        <taxon>Lactobacillales</taxon>
        <taxon>Streptococcaceae</taxon>
        <taxon>Streptococcus</taxon>
    </lineage>
</organism>
<proteinExistence type="predicted"/>
<dbReference type="Proteomes" id="UP000255352">
    <property type="component" value="Unassembled WGS sequence"/>
</dbReference>
<dbReference type="PANTHER" id="PTHR34504:SF4">
    <property type="entry name" value="ANTITOXIN HICB"/>
    <property type="match status" value="1"/>
</dbReference>
<evidence type="ECO:0000259" key="1">
    <source>
        <dbReference type="Pfam" id="PF15919"/>
    </source>
</evidence>
<dbReference type="PANTHER" id="PTHR34504">
    <property type="entry name" value="ANTITOXIN HICB"/>
    <property type="match status" value="1"/>
</dbReference>
<dbReference type="SUPFAM" id="SSF143100">
    <property type="entry name" value="TTHA1013/TTHA0281-like"/>
    <property type="match status" value="1"/>
</dbReference>
<dbReference type="EMBL" id="UHFP01000001">
    <property type="protein sequence ID" value="SUN69185.1"/>
    <property type="molecule type" value="Genomic_DNA"/>
</dbReference>
<dbReference type="InterPro" id="IPR051404">
    <property type="entry name" value="TA_system_antitoxin"/>
</dbReference>
<dbReference type="RefSeq" id="WP_006531807.1">
    <property type="nucleotide sequence ID" value="NZ_CABKNK020000005.1"/>
</dbReference>
<dbReference type="Pfam" id="PF15919">
    <property type="entry name" value="HicB_lk_antitox"/>
    <property type="match status" value="1"/>
</dbReference>
<dbReference type="InterPro" id="IPR031807">
    <property type="entry name" value="HicB-like"/>
</dbReference>
<sequence>MVEKFFYPCVITEEEGIYYINFPDFKACFTDGETMEEALDNAKAVLTAVLIEMTKYNEELPKPSRPKADESNWVVVIDVVKNYVLSKANNQSVKKTLTIPKWLNDLALEQNINFSQVLQEALKDKLQIQQKH</sequence>
<protein>
    <submittedName>
        <fullName evidence="2">Toxin-antitoxin system, antitoxin component, HicB family</fullName>
    </submittedName>
</protein>
<reference evidence="2 3" key="1">
    <citation type="submission" date="2018-06" db="EMBL/GenBank/DDBJ databases">
        <authorList>
            <consortium name="Pathogen Informatics"/>
            <person name="Doyle S."/>
        </authorList>
    </citation>
    <scope>NUCLEOTIDE SEQUENCE [LARGE SCALE GENOMIC DNA]</scope>
    <source>
        <strain evidence="2 3">NCTC13760</strain>
    </source>
</reference>
<accession>A0A380KPD3</accession>
<dbReference type="InterPro" id="IPR035069">
    <property type="entry name" value="TTHA1013/TTHA0281-like"/>
</dbReference>
<feature type="domain" description="HicB-like antitoxin of toxin-antitoxin system" evidence="1">
    <location>
        <begin position="7"/>
        <end position="103"/>
    </location>
</feature>
<dbReference type="Gene3D" id="3.30.160.250">
    <property type="match status" value="1"/>
</dbReference>
<dbReference type="GeneID" id="69902995"/>